<evidence type="ECO:0000313" key="3">
    <source>
        <dbReference type="Proteomes" id="UP001302602"/>
    </source>
</evidence>
<dbReference type="RefSeq" id="XP_062645862.1">
    <property type="nucleotide sequence ID" value="XM_062787621.1"/>
</dbReference>
<sequence length="149" mass="16873">MFSVINGSTDTGIDVFLTIGAKLEQAILLSMFWARTLTVGCDQQPPPPKRRPSPHTPLASGAVCRPQTVSREPSRYWSFRNVAYDSKWPQAWVGLWRDWMPLKDSFPLALLEPASPKVRDSPLVRLQRLNLQIKLMRFPIGNDALQCPD</sequence>
<comment type="caution">
    <text evidence="2">The sequence shown here is derived from an EMBL/GenBank/DDBJ whole genome shotgun (WGS) entry which is preliminary data.</text>
</comment>
<dbReference type="AlphaFoldDB" id="A0AAN6Z1P1"/>
<evidence type="ECO:0000313" key="2">
    <source>
        <dbReference type="EMBL" id="KAK4122091.1"/>
    </source>
</evidence>
<proteinExistence type="predicted"/>
<accession>A0AAN6Z1P1</accession>
<reference evidence="2" key="2">
    <citation type="submission" date="2023-05" db="EMBL/GenBank/DDBJ databases">
        <authorList>
            <consortium name="Lawrence Berkeley National Laboratory"/>
            <person name="Steindorff A."/>
            <person name="Hensen N."/>
            <person name="Bonometti L."/>
            <person name="Westerberg I."/>
            <person name="Brannstrom I.O."/>
            <person name="Guillou S."/>
            <person name="Cros-Aarteil S."/>
            <person name="Calhoun S."/>
            <person name="Haridas S."/>
            <person name="Kuo A."/>
            <person name="Mondo S."/>
            <person name="Pangilinan J."/>
            <person name="Riley R."/>
            <person name="Labutti K."/>
            <person name="Andreopoulos B."/>
            <person name="Lipzen A."/>
            <person name="Chen C."/>
            <person name="Yanf M."/>
            <person name="Daum C."/>
            <person name="Ng V."/>
            <person name="Clum A."/>
            <person name="Ohm R."/>
            <person name="Martin F."/>
            <person name="Silar P."/>
            <person name="Natvig D."/>
            <person name="Lalanne C."/>
            <person name="Gautier V."/>
            <person name="Ament-Velasquez S.L."/>
            <person name="Kruys A."/>
            <person name="Hutchinson M.I."/>
            <person name="Powell A.J."/>
            <person name="Barry K."/>
            <person name="Miller A.N."/>
            <person name="Grigoriev I.V."/>
            <person name="Debuchy R."/>
            <person name="Gladieux P."/>
            <person name="Thoren M.H."/>
            <person name="Johannesson H."/>
        </authorList>
    </citation>
    <scope>NUCLEOTIDE SEQUENCE</scope>
    <source>
        <strain evidence="2">CBS 731.68</strain>
    </source>
</reference>
<dbReference type="Proteomes" id="UP001302602">
    <property type="component" value="Unassembled WGS sequence"/>
</dbReference>
<evidence type="ECO:0000256" key="1">
    <source>
        <dbReference type="SAM" id="MobiDB-lite"/>
    </source>
</evidence>
<gene>
    <name evidence="2" type="ORF">N657DRAFT_490927</name>
</gene>
<protein>
    <submittedName>
        <fullName evidence="2">Uncharacterized protein</fullName>
    </submittedName>
</protein>
<reference evidence="2" key="1">
    <citation type="journal article" date="2023" name="Mol. Phylogenet. Evol.">
        <title>Genome-scale phylogeny and comparative genomics of the fungal order Sordariales.</title>
        <authorList>
            <person name="Hensen N."/>
            <person name="Bonometti L."/>
            <person name="Westerberg I."/>
            <person name="Brannstrom I.O."/>
            <person name="Guillou S."/>
            <person name="Cros-Aarteil S."/>
            <person name="Calhoun S."/>
            <person name="Haridas S."/>
            <person name="Kuo A."/>
            <person name="Mondo S."/>
            <person name="Pangilinan J."/>
            <person name="Riley R."/>
            <person name="LaButti K."/>
            <person name="Andreopoulos B."/>
            <person name="Lipzen A."/>
            <person name="Chen C."/>
            <person name="Yan M."/>
            <person name="Daum C."/>
            <person name="Ng V."/>
            <person name="Clum A."/>
            <person name="Steindorff A."/>
            <person name="Ohm R.A."/>
            <person name="Martin F."/>
            <person name="Silar P."/>
            <person name="Natvig D.O."/>
            <person name="Lalanne C."/>
            <person name="Gautier V."/>
            <person name="Ament-Velasquez S.L."/>
            <person name="Kruys A."/>
            <person name="Hutchinson M.I."/>
            <person name="Powell A.J."/>
            <person name="Barry K."/>
            <person name="Miller A.N."/>
            <person name="Grigoriev I.V."/>
            <person name="Debuchy R."/>
            <person name="Gladieux P."/>
            <person name="Hiltunen Thoren M."/>
            <person name="Johannesson H."/>
        </authorList>
    </citation>
    <scope>NUCLEOTIDE SEQUENCE</scope>
    <source>
        <strain evidence="2">CBS 731.68</strain>
    </source>
</reference>
<dbReference type="EMBL" id="MU853231">
    <property type="protein sequence ID" value="KAK4122091.1"/>
    <property type="molecule type" value="Genomic_DNA"/>
</dbReference>
<organism evidence="2 3">
    <name type="scientific">Parathielavia appendiculata</name>
    <dbReference type="NCBI Taxonomy" id="2587402"/>
    <lineage>
        <taxon>Eukaryota</taxon>
        <taxon>Fungi</taxon>
        <taxon>Dikarya</taxon>
        <taxon>Ascomycota</taxon>
        <taxon>Pezizomycotina</taxon>
        <taxon>Sordariomycetes</taxon>
        <taxon>Sordariomycetidae</taxon>
        <taxon>Sordariales</taxon>
        <taxon>Chaetomiaceae</taxon>
        <taxon>Parathielavia</taxon>
    </lineage>
</organism>
<keyword evidence="3" id="KW-1185">Reference proteome</keyword>
<feature type="region of interest" description="Disordered" evidence="1">
    <location>
        <begin position="42"/>
        <end position="66"/>
    </location>
</feature>
<dbReference type="GeneID" id="87824391"/>
<name>A0AAN6Z1P1_9PEZI</name>